<evidence type="ECO:0000313" key="3">
    <source>
        <dbReference type="Proteomes" id="UP000237441"/>
    </source>
</evidence>
<protein>
    <submittedName>
        <fullName evidence="2">Uncharacterized protein</fullName>
    </submittedName>
</protein>
<dbReference type="Proteomes" id="UP000237441">
    <property type="component" value="Unassembled WGS sequence"/>
</dbReference>
<sequence length="202" mass="21782">MDIAKLLIPKQETMTPPRDEAASLVSLPSLTPEAHPPPPRRRVTLVRSKQQQQQQAAPPSPTQRHSMLGRITKPSSRPPKRRVILMRTQQQQHRGSVSEPPPCSPPKRQRVIIVRGQATAAAAAAAAVASARNHAETEVPAKFAAVAAEWRKVSVGKAACTEAAVMVSAGREDPGNAREQASQSSVMTRSGRISRPPARFVP</sequence>
<feature type="region of interest" description="Disordered" evidence="1">
    <location>
        <begin position="169"/>
        <end position="202"/>
    </location>
</feature>
<dbReference type="EMBL" id="JRHA01000001">
    <property type="protein sequence ID" value="PQK08957.1"/>
    <property type="molecule type" value="Genomic_DNA"/>
</dbReference>
<accession>A0A2S7XYI1</accession>
<evidence type="ECO:0000313" key="2">
    <source>
        <dbReference type="EMBL" id="PQK08957.1"/>
    </source>
</evidence>
<name>A0A2S7XYI1_BEABA</name>
<organism evidence="2 3">
    <name type="scientific">Beauveria bassiana</name>
    <name type="common">White muscardine disease fungus</name>
    <name type="synonym">Tritirachium shiotae</name>
    <dbReference type="NCBI Taxonomy" id="176275"/>
    <lineage>
        <taxon>Eukaryota</taxon>
        <taxon>Fungi</taxon>
        <taxon>Dikarya</taxon>
        <taxon>Ascomycota</taxon>
        <taxon>Pezizomycotina</taxon>
        <taxon>Sordariomycetes</taxon>
        <taxon>Hypocreomycetidae</taxon>
        <taxon>Hypocreales</taxon>
        <taxon>Cordycipitaceae</taxon>
        <taxon>Beauveria</taxon>
    </lineage>
</organism>
<gene>
    <name evidence="2" type="ORF">BB8028_0001g10280</name>
</gene>
<dbReference type="AlphaFoldDB" id="A0A2S7XYI1"/>
<feature type="region of interest" description="Disordered" evidence="1">
    <location>
        <begin position="1"/>
        <end position="107"/>
    </location>
</feature>
<evidence type="ECO:0000256" key="1">
    <source>
        <dbReference type="SAM" id="MobiDB-lite"/>
    </source>
</evidence>
<feature type="compositionally biased region" description="Polar residues" evidence="1">
    <location>
        <begin position="179"/>
        <end position="188"/>
    </location>
</feature>
<proteinExistence type="predicted"/>
<reference evidence="2 3" key="1">
    <citation type="submission" date="2016-07" db="EMBL/GenBank/DDBJ databases">
        <title>Comparative genomics of the entomopathogenic fungus Beauveria bassiana.</title>
        <authorList>
            <person name="Valero Jimenez C.A."/>
            <person name="Zwaan B.J."/>
            <person name="Van Kan J.A."/>
            <person name="Takken W."/>
            <person name="Debets A.J."/>
            <person name="Schoustra S.E."/>
            <person name="Koenraadt C.J."/>
        </authorList>
    </citation>
    <scope>NUCLEOTIDE SEQUENCE [LARGE SCALE GENOMIC DNA]</scope>
    <source>
        <strain evidence="2 3">ARSEF 8028</strain>
    </source>
</reference>
<comment type="caution">
    <text evidence="2">The sequence shown here is derived from an EMBL/GenBank/DDBJ whole genome shotgun (WGS) entry which is preliminary data.</text>
</comment>